<keyword evidence="13" id="KW-1185">Reference proteome</keyword>
<dbReference type="GO" id="GO:0009073">
    <property type="term" value="P:aromatic amino acid family biosynthetic process"/>
    <property type="evidence" value="ECO:0007669"/>
    <property type="project" value="UniProtKB-KW"/>
</dbReference>
<proteinExistence type="inferred from homology"/>
<dbReference type="EC" id="1.1.1.25" evidence="2 8"/>
<dbReference type="InterPro" id="IPR036291">
    <property type="entry name" value="NAD(P)-bd_dom_sf"/>
</dbReference>
<comment type="pathway">
    <text evidence="1 8">Metabolic intermediate biosynthesis; chorismate biosynthesis; chorismate from D-erythrose 4-phosphate and phosphoenolpyruvate: step 4/7.</text>
</comment>
<evidence type="ECO:0000259" key="11">
    <source>
        <dbReference type="Pfam" id="PF18317"/>
    </source>
</evidence>
<comment type="subunit">
    <text evidence="8">Homodimer.</text>
</comment>
<feature type="domain" description="SDH C-terminal" evidence="11">
    <location>
        <begin position="241"/>
        <end position="264"/>
    </location>
</feature>
<feature type="binding site" evidence="8">
    <location>
        <position position="248"/>
    </location>
    <ligand>
        <name>shikimate</name>
        <dbReference type="ChEBI" id="CHEBI:36208"/>
    </ligand>
</feature>
<evidence type="ECO:0000256" key="5">
    <source>
        <dbReference type="ARBA" id="ARBA00023002"/>
    </source>
</evidence>
<organism evidence="12 13">
    <name type="scientific">Alkalidesulfovibrio alkalitolerans DSM 16529</name>
    <dbReference type="NCBI Taxonomy" id="1121439"/>
    <lineage>
        <taxon>Bacteria</taxon>
        <taxon>Pseudomonadati</taxon>
        <taxon>Thermodesulfobacteriota</taxon>
        <taxon>Desulfovibrionia</taxon>
        <taxon>Desulfovibrionales</taxon>
        <taxon>Desulfovibrionaceae</taxon>
        <taxon>Alkalidesulfovibrio</taxon>
    </lineage>
</organism>
<comment type="catalytic activity">
    <reaction evidence="7 8">
        <text>shikimate + NADP(+) = 3-dehydroshikimate + NADPH + H(+)</text>
        <dbReference type="Rhea" id="RHEA:17737"/>
        <dbReference type="ChEBI" id="CHEBI:15378"/>
        <dbReference type="ChEBI" id="CHEBI:16630"/>
        <dbReference type="ChEBI" id="CHEBI:36208"/>
        <dbReference type="ChEBI" id="CHEBI:57783"/>
        <dbReference type="ChEBI" id="CHEBI:58349"/>
        <dbReference type="EC" id="1.1.1.25"/>
    </reaction>
</comment>
<dbReference type="GO" id="GO:0004764">
    <property type="term" value="F:shikimate 3-dehydrogenase (NADP+) activity"/>
    <property type="evidence" value="ECO:0007669"/>
    <property type="project" value="UniProtKB-UniRule"/>
</dbReference>
<comment type="similarity">
    <text evidence="8">Belongs to the shikimate dehydrogenase family.</text>
</comment>
<feature type="binding site" evidence="8">
    <location>
        <position position="218"/>
    </location>
    <ligand>
        <name>NADP(+)</name>
        <dbReference type="ChEBI" id="CHEBI:58349"/>
    </ligand>
</feature>
<accession>S7UKW8</accession>
<dbReference type="PATRIC" id="fig|1121439.3.peg.1187"/>
<dbReference type="HAMAP" id="MF_00222">
    <property type="entry name" value="Shikimate_DH_AroE"/>
    <property type="match status" value="1"/>
</dbReference>
<dbReference type="Pfam" id="PF18317">
    <property type="entry name" value="SDH_C"/>
    <property type="match status" value="1"/>
</dbReference>
<evidence type="ECO:0000256" key="6">
    <source>
        <dbReference type="ARBA" id="ARBA00023141"/>
    </source>
</evidence>
<reference evidence="12 13" key="1">
    <citation type="journal article" date="2013" name="Genome Announc.">
        <title>Draft genome sequences for three mercury-methylating, sulfate-reducing bacteria.</title>
        <authorList>
            <person name="Brown S.D."/>
            <person name="Hurt R.A.Jr."/>
            <person name="Gilmour C.C."/>
            <person name="Elias D.A."/>
        </authorList>
    </citation>
    <scope>NUCLEOTIDE SEQUENCE [LARGE SCALE GENOMIC DNA]</scope>
    <source>
        <strain evidence="12 13">DSM 16529</strain>
    </source>
</reference>
<keyword evidence="4 8" id="KW-0521">NADP</keyword>
<feature type="binding site" evidence="8">
    <location>
        <position position="241"/>
    </location>
    <ligand>
        <name>NADP(+)</name>
        <dbReference type="ChEBI" id="CHEBI:58349"/>
    </ligand>
</feature>
<evidence type="ECO:0000256" key="8">
    <source>
        <dbReference type="HAMAP-Rule" id="MF_00222"/>
    </source>
</evidence>
<evidence type="ECO:0000313" key="13">
    <source>
        <dbReference type="Proteomes" id="UP000014975"/>
    </source>
</evidence>
<gene>
    <name evidence="8" type="primary">aroE</name>
    <name evidence="12" type="ORF">dsat_2781</name>
</gene>
<comment type="caution">
    <text evidence="8">Lacks conserved residue(s) required for the propagation of feature annotation.</text>
</comment>
<dbReference type="OrthoDB" id="9792692at2"/>
<feature type="domain" description="Shikimate dehydrogenase substrate binding N-terminal" evidence="10">
    <location>
        <begin position="14"/>
        <end position="96"/>
    </location>
</feature>
<feature type="binding site" evidence="8">
    <location>
        <position position="94"/>
    </location>
    <ligand>
        <name>shikimate</name>
        <dbReference type="ChEBI" id="CHEBI:36208"/>
    </ligand>
</feature>
<dbReference type="SUPFAM" id="SSF51735">
    <property type="entry name" value="NAD(P)-binding Rossmann-fold domains"/>
    <property type="match status" value="1"/>
</dbReference>
<dbReference type="InterPro" id="IPR006151">
    <property type="entry name" value="Shikm_DH/Glu-tRNA_Rdtase"/>
</dbReference>
<sequence length="277" mass="30058">MLKNFLVFEKICGIIGHPLGHTMSPTLHNAMFQHMGLPFAYVALPTPPDKLIEVVAAVRALPVHGLSVTIPHKEPVISLCDEVSLRAQRIGAVNTLYWRDGGLHGENTDIIGFCAPLGELGRSIRSALVLGAGGVARAAIAGLQDMDVANVAVSNRDVTRAQGLADEFGCTAVMWDVRGEVDADIVINATPLGMKGEFERNSPYDASWFKSGMLAYDLVYNPQQTLFLRQAQAAGCTIVDGLAMFLGQAAEQFRLWTGREMDVEFGRSVCLRALRDF</sequence>
<evidence type="ECO:0000259" key="10">
    <source>
        <dbReference type="Pfam" id="PF08501"/>
    </source>
</evidence>
<evidence type="ECO:0000256" key="1">
    <source>
        <dbReference type="ARBA" id="ARBA00004871"/>
    </source>
</evidence>
<feature type="binding site" evidence="8">
    <location>
        <position position="109"/>
    </location>
    <ligand>
        <name>shikimate</name>
        <dbReference type="ChEBI" id="CHEBI:36208"/>
    </ligand>
</feature>
<feature type="binding site" evidence="8">
    <location>
        <position position="220"/>
    </location>
    <ligand>
        <name>shikimate</name>
        <dbReference type="ChEBI" id="CHEBI:36208"/>
    </ligand>
</feature>
<evidence type="ECO:0000313" key="12">
    <source>
        <dbReference type="EMBL" id="EPR34499.1"/>
    </source>
</evidence>
<dbReference type="CDD" id="cd01065">
    <property type="entry name" value="NAD_bind_Shikimate_DH"/>
    <property type="match status" value="1"/>
</dbReference>
<dbReference type="STRING" id="1121439.dsat_2781"/>
<keyword evidence="5 8" id="KW-0560">Oxidoreductase</keyword>
<dbReference type="Gene3D" id="3.40.50.720">
    <property type="entry name" value="NAD(P)-binding Rossmann-like Domain"/>
    <property type="match status" value="1"/>
</dbReference>
<feature type="binding site" evidence="8">
    <location>
        <position position="69"/>
    </location>
    <ligand>
        <name>shikimate</name>
        <dbReference type="ChEBI" id="CHEBI:36208"/>
    </ligand>
</feature>
<feature type="domain" description="Quinate/shikimate 5-dehydrogenase/glutamyl-tRNA reductase" evidence="9">
    <location>
        <begin position="125"/>
        <end position="190"/>
    </location>
</feature>
<comment type="caution">
    <text evidence="12">The sequence shown here is derived from an EMBL/GenBank/DDBJ whole genome shotgun (WGS) entry which is preliminary data.</text>
</comment>
<keyword evidence="3 8" id="KW-0028">Amino-acid biosynthesis</keyword>
<feature type="active site" description="Proton acceptor" evidence="8">
    <location>
        <position position="73"/>
    </location>
</feature>
<comment type="function">
    <text evidence="8">Involved in the biosynthesis of the chorismate, which leads to the biosynthesis of aromatic amino acids. Catalyzes the reversible NADPH linked reduction of 3-dehydroshikimate (DHSA) to yield shikimate (SA).</text>
</comment>
<dbReference type="GO" id="GO:0050661">
    <property type="term" value="F:NADP binding"/>
    <property type="evidence" value="ECO:0007669"/>
    <property type="project" value="InterPro"/>
</dbReference>
<dbReference type="GO" id="GO:0005829">
    <property type="term" value="C:cytosol"/>
    <property type="evidence" value="ECO:0007669"/>
    <property type="project" value="TreeGrafter"/>
</dbReference>
<feature type="binding site" evidence="8">
    <location>
        <begin position="22"/>
        <end position="24"/>
    </location>
    <ligand>
        <name>shikimate</name>
        <dbReference type="ChEBI" id="CHEBI:36208"/>
    </ligand>
</feature>
<dbReference type="EMBL" id="ATHI01000010">
    <property type="protein sequence ID" value="EPR34499.1"/>
    <property type="molecule type" value="Genomic_DNA"/>
</dbReference>
<dbReference type="PANTHER" id="PTHR21089:SF1">
    <property type="entry name" value="BIFUNCTIONAL 3-DEHYDROQUINATE DEHYDRATASE_SHIKIMATE DEHYDROGENASE, CHLOROPLASTIC"/>
    <property type="match status" value="1"/>
</dbReference>
<feature type="binding site" evidence="8">
    <location>
        <begin position="131"/>
        <end position="135"/>
    </location>
    <ligand>
        <name>NADP(+)</name>
        <dbReference type="ChEBI" id="CHEBI:58349"/>
    </ligand>
</feature>
<evidence type="ECO:0000256" key="7">
    <source>
        <dbReference type="ARBA" id="ARBA00049442"/>
    </source>
</evidence>
<dbReference type="NCBIfam" id="TIGR00507">
    <property type="entry name" value="aroE"/>
    <property type="match status" value="1"/>
</dbReference>
<evidence type="ECO:0000256" key="4">
    <source>
        <dbReference type="ARBA" id="ARBA00022857"/>
    </source>
</evidence>
<dbReference type="InterPro" id="IPR011342">
    <property type="entry name" value="Shikimate_DH"/>
</dbReference>
<dbReference type="InterPro" id="IPR041121">
    <property type="entry name" value="SDH_C"/>
</dbReference>
<dbReference type="GO" id="GO:0008652">
    <property type="term" value="P:amino acid biosynthetic process"/>
    <property type="evidence" value="ECO:0007669"/>
    <property type="project" value="UniProtKB-KW"/>
</dbReference>
<dbReference type="UniPathway" id="UPA00053">
    <property type="reaction ID" value="UER00087"/>
</dbReference>
<dbReference type="GO" id="GO:0009423">
    <property type="term" value="P:chorismate biosynthetic process"/>
    <property type="evidence" value="ECO:0007669"/>
    <property type="project" value="UniProtKB-UniRule"/>
</dbReference>
<dbReference type="Gene3D" id="3.40.50.10860">
    <property type="entry name" value="Leucine Dehydrogenase, chain A, domain 1"/>
    <property type="match status" value="1"/>
</dbReference>
<protein>
    <recommendedName>
        <fullName evidence="2 8">Shikimate dehydrogenase (NADP(+))</fullName>
        <shortName evidence="8">SDH</shortName>
        <ecNumber evidence="2 8">1.1.1.25</ecNumber>
    </recommendedName>
</protein>
<dbReference type="AlphaFoldDB" id="S7UKW8"/>
<dbReference type="SUPFAM" id="SSF53223">
    <property type="entry name" value="Aminoacid dehydrogenase-like, N-terminal domain"/>
    <property type="match status" value="1"/>
</dbReference>
<evidence type="ECO:0000256" key="2">
    <source>
        <dbReference type="ARBA" id="ARBA00012962"/>
    </source>
</evidence>
<dbReference type="Pfam" id="PF01488">
    <property type="entry name" value="Shikimate_DH"/>
    <property type="match status" value="1"/>
</dbReference>
<name>S7UKW8_9BACT</name>
<dbReference type="eggNOG" id="COG0169">
    <property type="taxonomic scope" value="Bacteria"/>
</dbReference>
<dbReference type="InterPro" id="IPR013708">
    <property type="entry name" value="Shikimate_DH-bd_N"/>
</dbReference>
<dbReference type="InterPro" id="IPR046346">
    <property type="entry name" value="Aminoacid_DH-like_N_sf"/>
</dbReference>
<dbReference type="InterPro" id="IPR022893">
    <property type="entry name" value="Shikimate_DH_fam"/>
</dbReference>
<dbReference type="Proteomes" id="UP000014975">
    <property type="component" value="Unassembled WGS sequence"/>
</dbReference>
<evidence type="ECO:0000259" key="9">
    <source>
        <dbReference type="Pfam" id="PF01488"/>
    </source>
</evidence>
<dbReference type="GO" id="GO:0019632">
    <property type="term" value="P:shikimate metabolic process"/>
    <property type="evidence" value="ECO:0007669"/>
    <property type="project" value="InterPro"/>
</dbReference>
<evidence type="ECO:0000256" key="3">
    <source>
        <dbReference type="ARBA" id="ARBA00022605"/>
    </source>
</evidence>
<keyword evidence="6 8" id="KW-0057">Aromatic amino acid biosynthesis</keyword>
<dbReference type="Pfam" id="PF08501">
    <property type="entry name" value="Shikimate_dh_N"/>
    <property type="match status" value="1"/>
</dbReference>
<dbReference type="RefSeq" id="WP_020886665.1">
    <property type="nucleotide sequence ID" value="NZ_ATHI01000010.1"/>
</dbReference>
<dbReference type="PANTHER" id="PTHR21089">
    <property type="entry name" value="SHIKIMATE DEHYDROGENASE"/>
    <property type="match status" value="1"/>
</dbReference>